<evidence type="ECO:0000256" key="3">
    <source>
        <dbReference type="ARBA" id="ARBA00023163"/>
    </source>
</evidence>
<dbReference type="Gene3D" id="1.10.10.60">
    <property type="entry name" value="Homeodomain-like"/>
    <property type="match status" value="1"/>
</dbReference>
<keyword evidence="1" id="KW-0805">Transcription regulation</keyword>
<dbReference type="PROSITE" id="PS01124">
    <property type="entry name" value="HTH_ARAC_FAMILY_2"/>
    <property type="match status" value="1"/>
</dbReference>
<dbReference type="EMBL" id="CP069370">
    <property type="protein sequence ID" value="QYZ71664.1"/>
    <property type="molecule type" value="Genomic_DNA"/>
</dbReference>
<dbReference type="InterPro" id="IPR009057">
    <property type="entry name" value="Homeodomain-like_sf"/>
</dbReference>
<keyword evidence="6" id="KW-1185">Reference proteome</keyword>
<dbReference type="SMART" id="SM00342">
    <property type="entry name" value="HTH_ARAC"/>
    <property type="match status" value="1"/>
</dbReference>
<protein>
    <submittedName>
        <fullName evidence="5">AraC family transcriptional regulator ligand-binding domain-containing protein</fullName>
    </submittedName>
</protein>
<dbReference type="Pfam" id="PF12833">
    <property type="entry name" value="HTH_18"/>
    <property type="match status" value="1"/>
</dbReference>
<dbReference type="Proteomes" id="UP000826300">
    <property type="component" value="Chromosome"/>
</dbReference>
<dbReference type="Pfam" id="PF12625">
    <property type="entry name" value="Arabinose_bd"/>
    <property type="match status" value="1"/>
</dbReference>
<feature type="domain" description="HTH araC/xylS-type" evidence="4">
    <location>
        <begin position="233"/>
        <end position="331"/>
    </location>
</feature>
<dbReference type="InterPro" id="IPR032687">
    <property type="entry name" value="AraC-type_N"/>
</dbReference>
<dbReference type="InterPro" id="IPR018060">
    <property type="entry name" value="HTH_AraC"/>
</dbReference>
<name>A0A8G1A011_9RHOB</name>
<accession>A0A8G1A011</accession>
<dbReference type="AlphaFoldDB" id="A0A8G1A011"/>
<evidence type="ECO:0000259" key="4">
    <source>
        <dbReference type="PROSITE" id="PS01124"/>
    </source>
</evidence>
<keyword evidence="2" id="KW-0238">DNA-binding</keyword>
<dbReference type="GO" id="GO:0000976">
    <property type="term" value="F:transcription cis-regulatory region binding"/>
    <property type="evidence" value="ECO:0007669"/>
    <property type="project" value="TreeGrafter"/>
</dbReference>
<organism evidence="5 6">
    <name type="scientific">Neotabrizicola shimadae</name>
    <dbReference type="NCBI Taxonomy" id="2807096"/>
    <lineage>
        <taxon>Bacteria</taxon>
        <taxon>Pseudomonadati</taxon>
        <taxon>Pseudomonadota</taxon>
        <taxon>Alphaproteobacteria</taxon>
        <taxon>Rhodobacterales</taxon>
        <taxon>Paracoccaceae</taxon>
        <taxon>Neotabrizicola</taxon>
    </lineage>
</organism>
<sequence length="338" mass="37477">MARSIPLIRAAAIHPFVKWAAENRRPIEPMLNDVGLPHVWMEEPNLLIPHYAMVDLLDRLQREEGPDIGCRVVKETSLLEIGLIGRAAMTGRSLRDAINRVAAAQPHNTSNAFYSVLPTPGGLVLQHGFNIPMPAQVIHVAESFTAAMIGSLRGFLKLRGRMFDRIDILPHPDHGIAHLAKWFDCEICAATKPPLSVQFTDAALDSPLVRVNAPPPSSPAQDGPRLHDIGMVESTRILVRSMLRSGAPTVERMAHFAGMSVRSYQRRLSDEGQTYSALVEEERQRLLQRSLGNNDILFGEVAAHLGYARQSSLTRAVRRWTGKAPKKLRDQGRTDRPA</sequence>
<dbReference type="PANTHER" id="PTHR47894">
    <property type="entry name" value="HTH-TYPE TRANSCRIPTIONAL REGULATOR GADX"/>
    <property type="match status" value="1"/>
</dbReference>
<dbReference type="SUPFAM" id="SSF46689">
    <property type="entry name" value="Homeodomain-like"/>
    <property type="match status" value="1"/>
</dbReference>
<gene>
    <name evidence="5" type="ORF">JO391_09305</name>
</gene>
<evidence type="ECO:0000256" key="1">
    <source>
        <dbReference type="ARBA" id="ARBA00023015"/>
    </source>
</evidence>
<dbReference type="GO" id="GO:0003700">
    <property type="term" value="F:DNA-binding transcription factor activity"/>
    <property type="evidence" value="ECO:0007669"/>
    <property type="project" value="InterPro"/>
</dbReference>
<reference evidence="5" key="1">
    <citation type="submission" date="2021-02" db="EMBL/GenBank/DDBJ databases">
        <title>Rhodobacter shimadae sp. nov., an aerobic anoxygenic phototrophic bacterium isolated from a hot spring.</title>
        <authorList>
            <person name="Muramatsu S."/>
            <person name="Haruta S."/>
            <person name="Hirose S."/>
            <person name="Hanada S."/>
        </authorList>
    </citation>
    <scope>NUCLEOTIDE SEQUENCE</scope>
    <source>
        <strain evidence="5">N10</strain>
    </source>
</reference>
<evidence type="ECO:0000313" key="5">
    <source>
        <dbReference type="EMBL" id="QYZ71664.1"/>
    </source>
</evidence>
<dbReference type="GO" id="GO:0005829">
    <property type="term" value="C:cytosol"/>
    <property type="evidence" value="ECO:0007669"/>
    <property type="project" value="TreeGrafter"/>
</dbReference>
<evidence type="ECO:0000256" key="2">
    <source>
        <dbReference type="ARBA" id="ARBA00023125"/>
    </source>
</evidence>
<dbReference type="RefSeq" id="WP_220664264.1">
    <property type="nucleotide sequence ID" value="NZ_CP069370.1"/>
</dbReference>
<dbReference type="PANTHER" id="PTHR47894:SF4">
    <property type="entry name" value="HTH-TYPE TRANSCRIPTIONAL REGULATOR GADX"/>
    <property type="match status" value="1"/>
</dbReference>
<keyword evidence="3" id="KW-0804">Transcription</keyword>
<proteinExistence type="predicted"/>
<dbReference type="KEGG" id="nsm:JO391_09305"/>
<evidence type="ECO:0000313" key="6">
    <source>
        <dbReference type="Proteomes" id="UP000826300"/>
    </source>
</evidence>